<evidence type="ECO:0000313" key="4">
    <source>
        <dbReference type="Proteomes" id="UP000001551"/>
    </source>
</evidence>
<dbReference type="PANTHER" id="PTHR21666">
    <property type="entry name" value="PEPTIDASE-RELATED"/>
    <property type="match status" value="1"/>
</dbReference>
<dbReference type="InterPro" id="IPR016047">
    <property type="entry name" value="M23ase_b-sheet_dom"/>
</dbReference>
<dbReference type="PANTHER" id="PTHR21666:SF270">
    <property type="entry name" value="MUREIN HYDROLASE ACTIVATOR ENVC"/>
    <property type="match status" value="1"/>
</dbReference>
<dbReference type="InterPro" id="IPR050570">
    <property type="entry name" value="Cell_wall_metabolism_enzyme"/>
</dbReference>
<dbReference type="AlphaFoldDB" id="E6U2X3"/>
<dbReference type="SUPFAM" id="SSF51261">
    <property type="entry name" value="Duplicated hybrid motif"/>
    <property type="match status" value="1"/>
</dbReference>
<dbReference type="KEGG" id="eha:Ethha_0771"/>
<proteinExistence type="predicted"/>
<dbReference type="STRING" id="663278.Ethha_0771"/>
<protein>
    <submittedName>
        <fullName evidence="3">Peptidase M23</fullName>
    </submittedName>
</protein>
<organism evidence="3 4">
    <name type="scientific">Ethanoligenens harbinense (strain DSM 18485 / JCM 12961 / CGMCC 1.5033 / YUAN-3)</name>
    <dbReference type="NCBI Taxonomy" id="663278"/>
    <lineage>
        <taxon>Bacteria</taxon>
        <taxon>Bacillati</taxon>
        <taxon>Bacillota</taxon>
        <taxon>Clostridia</taxon>
        <taxon>Eubacteriales</taxon>
        <taxon>Oscillospiraceae</taxon>
        <taxon>Ethanoligenens</taxon>
    </lineage>
</organism>
<dbReference type="GO" id="GO:0004222">
    <property type="term" value="F:metalloendopeptidase activity"/>
    <property type="evidence" value="ECO:0007669"/>
    <property type="project" value="TreeGrafter"/>
</dbReference>
<dbReference type="Gene3D" id="2.70.70.10">
    <property type="entry name" value="Glucose Permease (Domain IIA)"/>
    <property type="match status" value="1"/>
</dbReference>
<dbReference type="Proteomes" id="UP000001551">
    <property type="component" value="Chromosome"/>
</dbReference>
<dbReference type="eggNOG" id="COG0739">
    <property type="taxonomic scope" value="Bacteria"/>
</dbReference>
<dbReference type="Pfam" id="PF01551">
    <property type="entry name" value="Peptidase_M23"/>
    <property type="match status" value="1"/>
</dbReference>
<evidence type="ECO:0000259" key="2">
    <source>
        <dbReference type="Pfam" id="PF01551"/>
    </source>
</evidence>
<dbReference type="CDD" id="cd12797">
    <property type="entry name" value="M23_peptidase"/>
    <property type="match status" value="1"/>
</dbReference>
<feature type="domain" description="M23ase beta-sheet core" evidence="2">
    <location>
        <begin position="155"/>
        <end position="251"/>
    </location>
</feature>
<keyword evidence="4" id="KW-1185">Reference proteome</keyword>
<dbReference type="RefSeq" id="WP_013484710.1">
    <property type="nucleotide sequence ID" value="NC_014828.1"/>
</dbReference>
<dbReference type="HOGENOM" id="CLU_029425_11_1_9"/>
<sequence length="258" mass="26147">MSKFKMRPSRFSQFMSGKGFYIALALCLVAIGSAAYIAANGTFKNLGVGVVSSSGAASASSAGSDDAAGWDGAEQTVNTVSGVTGSRSSSGADSASSSQAASSAPSSSASSAASSAAQTAAPNYYVMPVTGDVITAYSPNTPIYDKTMDDWRVSDCVNIAADEGTPVKACADGTVLDVKVDSMLGQEVIIQHSGGLQSIYANLSDQVAVKKGQQVQAGTVIGAVGQSAQSEISLVPHLHFAMMKNGQPIDPLVTVQSK</sequence>
<evidence type="ECO:0000256" key="1">
    <source>
        <dbReference type="SAM" id="MobiDB-lite"/>
    </source>
</evidence>
<evidence type="ECO:0000313" key="3">
    <source>
        <dbReference type="EMBL" id="ADU26340.1"/>
    </source>
</evidence>
<feature type="region of interest" description="Disordered" evidence="1">
    <location>
        <begin position="80"/>
        <end position="108"/>
    </location>
</feature>
<dbReference type="InterPro" id="IPR011055">
    <property type="entry name" value="Dup_hybrid_motif"/>
</dbReference>
<reference evidence="3 4" key="1">
    <citation type="submission" date="2010-12" db="EMBL/GenBank/DDBJ databases">
        <title>Complete sequence of Ethanoligenens harbinense YUAN-3.</title>
        <authorList>
            <person name="Lucas S."/>
            <person name="Copeland A."/>
            <person name="Lapidus A."/>
            <person name="Cheng J.-F."/>
            <person name="Bruce D."/>
            <person name="Goodwin L."/>
            <person name="Pitluck S."/>
            <person name="Chertkov O."/>
            <person name="Misra M."/>
            <person name="Detter J.C."/>
            <person name="Han C."/>
            <person name="Tapia R."/>
            <person name="Land M."/>
            <person name="Hauser L."/>
            <person name="Jeffries C."/>
            <person name="Kyrpides N."/>
            <person name="Ivanova N."/>
            <person name="Mikhailova N."/>
            <person name="Wang A."/>
            <person name="Mouttaki H."/>
            <person name="He Z."/>
            <person name="Zhou J."/>
            <person name="Hemme C.L."/>
            <person name="Woyke T."/>
        </authorList>
    </citation>
    <scope>NUCLEOTIDE SEQUENCE [LARGE SCALE GENOMIC DNA]</scope>
    <source>
        <strain evidence="4">DSM 18485 / JCM 12961 / CGMCC 1.5033 / YUAN-3</strain>
    </source>
</reference>
<gene>
    <name evidence="3" type="ordered locus">Ethha_0771</name>
</gene>
<accession>E6U2X3</accession>
<dbReference type="EMBL" id="CP002400">
    <property type="protein sequence ID" value="ADU26340.1"/>
    <property type="molecule type" value="Genomic_DNA"/>
</dbReference>
<name>E6U2X3_ETHHY</name>